<comment type="caution">
    <text evidence="3">The sequence shown here is derived from an EMBL/GenBank/DDBJ whole genome shotgun (WGS) entry which is preliminary data.</text>
</comment>
<sequence>MFNNNNSFGDRLRELRKSKKLTQVQVSEMIDVQQGTYSRWENGTLEPNLEAVVKLAKLFDTTTDYLLGKTIYSTLDVVPPPITRIDLKKLKGFNKAELDDLKFAIVMNGIKNHSTLPKYLDELVSENNLDEEEQEILHTLFHTLFKEVHDYFNAD</sequence>
<dbReference type="PANTHER" id="PTHR46558:SF11">
    <property type="entry name" value="HTH-TYPE TRANSCRIPTIONAL REGULATOR XRE"/>
    <property type="match status" value="1"/>
</dbReference>
<evidence type="ECO:0000313" key="3">
    <source>
        <dbReference type="EMBL" id="KJQ63640.1"/>
    </source>
</evidence>
<proteinExistence type="predicted"/>
<dbReference type="RefSeq" id="WP_045591944.1">
    <property type="nucleotide sequence ID" value="NZ_JYGM01000005.1"/>
</dbReference>
<accession>A0A0F2D0W1</accession>
<gene>
    <name evidence="3" type="ORF">TZ87_00826</name>
</gene>
<reference evidence="3 4" key="1">
    <citation type="submission" date="2015-02" db="EMBL/GenBank/DDBJ databases">
        <title>Evolution of amylase-binding proteins of oral streptococcal species.</title>
        <authorList>
            <person name="Haase E.M."/>
        </authorList>
    </citation>
    <scope>NUCLEOTIDE SEQUENCE [LARGE SCALE GENOMIC DNA]</scope>
    <source>
        <strain evidence="3 4">COL85/1862</strain>
    </source>
</reference>
<dbReference type="Pfam" id="PF01381">
    <property type="entry name" value="HTH_3"/>
    <property type="match status" value="1"/>
</dbReference>
<dbReference type="PROSITE" id="PS50943">
    <property type="entry name" value="HTH_CROC1"/>
    <property type="match status" value="1"/>
</dbReference>
<organism evidence="3 4">
    <name type="scientific">Streptococcus oralis subsp. oralis</name>
    <dbReference type="NCBI Taxonomy" id="1891914"/>
    <lineage>
        <taxon>Bacteria</taxon>
        <taxon>Bacillati</taxon>
        <taxon>Bacillota</taxon>
        <taxon>Bacilli</taxon>
        <taxon>Lactobacillales</taxon>
        <taxon>Streptococcaceae</taxon>
        <taxon>Streptococcus</taxon>
    </lineage>
</organism>
<evidence type="ECO:0000259" key="2">
    <source>
        <dbReference type="PROSITE" id="PS50943"/>
    </source>
</evidence>
<keyword evidence="1 3" id="KW-0238">DNA-binding</keyword>
<dbReference type="InterPro" id="IPR001387">
    <property type="entry name" value="Cro/C1-type_HTH"/>
</dbReference>
<feature type="domain" description="HTH cro/C1-type" evidence="2">
    <location>
        <begin position="12"/>
        <end position="66"/>
    </location>
</feature>
<evidence type="ECO:0000313" key="4">
    <source>
        <dbReference type="Proteomes" id="UP000033657"/>
    </source>
</evidence>
<name>A0A0F2D0W1_STROR</name>
<protein>
    <submittedName>
        <fullName evidence="3">DNA-binding protein</fullName>
    </submittedName>
</protein>
<dbReference type="EMBL" id="JYGM01000005">
    <property type="protein sequence ID" value="KJQ63640.1"/>
    <property type="molecule type" value="Genomic_DNA"/>
</dbReference>
<dbReference type="OrthoDB" id="41473at2"/>
<dbReference type="SMART" id="SM00530">
    <property type="entry name" value="HTH_XRE"/>
    <property type="match status" value="1"/>
</dbReference>
<dbReference type="InterPro" id="IPR010982">
    <property type="entry name" value="Lambda_DNA-bd_dom_sf"/>
</dbReference>
<dbReference type="Proteomes" id="UP000033657">
    <property type="component" value="Unassembled WGS sequence"/>
</dbReference>
<dbReference type="PATRIC" id="fig|28037.209.peg.828"/>
<dbReference type="GO" id="GO:0003677">
    <property type="term" value="F:DNA binding"/>
    <property type="evidence" value="ECO:0007669"/>
    <property type="project" value="UniProtKB-KW"/>
</dbReference>
<dbReference type="SUPFAM" id="SSF47413">
    <property type="entry name" value="lambda repressor-like DNA-binding domains"/>
    <property type="match status" value="1"/>
</dbReference>
<dbReference type="Gene3D" id="1.10.260.40">
    <property type="entry name" value="lambda repressor-like DNA-binding domains"/>
    <property type="match status" value="1"/>
</dbReference>
<dbReference type="PANTHER" id="PTHR46558">
    <property type="entry name" value="TRACRIPTIONAL REGULATORY PROTEIN-RELATED-RELATED"/>
    <property type="match status" value="1"/>
</dbReference>
<evidence type="ECO:0000256" key="1">
    <source>
        <dbReference type="ARBA" id="ARBA00023125"/>
    </source>
</evidence>
<dbReference type="AlphaFoldDB" id="A0A0F2D0W1"/>
<dbReference type="CDD" id="cd00093">
    <property type="entry name" value="HTH_XRE"/>
    <property type="match status" value="1"/>
</dbReference>